<evidence type="ECO:0000313" key="3">
    <source>
        <dbReference type="Proteomes" id="UP000636960"/>
    </source>
</evidence>
<feature type="domain" description="DUF397" evidence="1">
    <location>
        <begin position="10"/>
        <end position="61"/>
    </location>
</feature>
<evidence type="ECO:0000313" key="2">
    <source>
        <dbReference type="EMBL" id="GIE98093.1"/>
    </source>
</evidence>
<dbReference type="Pfam" id="PF04149">
    <property type="entry name" value="DUF397"/>
    <property type="match status" value="1"/>
</dbReference>
<dbReference type="InterPro" id="IPR007278">
    <property type="entry name" value="DUF397"/>
</dbReference>
<organism evidence="2 3">
    <name type="scientific">Paractinoplanes rishiriensis</name>
    <dbReference type="NCBI Taxonomy" id="1050105"/>
    <lineage>
        <taxon>Bacteria</taxon>
        <taxon>Bacillati</taxon>
        <taxon>Actinomycetota</taxon>
        <taxon>Actinomycetes</taxon>
        <taxon>Micromonosporales</taxon>
        <taxon>Micromonosporaceae</taxon>
        <taxon>Paractinoplanes</taxon>
    </lineage>
</organism>
<reference evidence="2" key="1">
    <citation type="submission" date="2021-01" db="EMBL/GenBank/DDBJ databases">
        <title>Whole genome shotgun sequence of Actinoplanes rishiriensis NBRC 108556.</title>
        <authorList>
            <person name="Komaki H."/>
            <person name="Tamura T."/>
        </authorList>
    </citation>
    <scope>NUCLEOTIDE SEQUENCE</scope>
    <source>
        <strain evidence="2">NBRC 108556</strain>
    </source>
</reference>
<dbReference type="AlphaFoldDB" id="A0A919MWQ9"/>
<sequence>MLPPRSADLDWQTSRSCSQGACVQVAAVGDGTIAVRDSKDPAGPILRYSATEWREFLTGAKDGDFDNVK</sequence>
<evidence type="ECO:0000259" key="1">
    <source>
        <dbReference type="Pfam" id="PF04149"/>
    </source>
</evidence>
<dbReference type="EMBL" id="BOMV01000059">
    <property type="protein sequence ID" value="GIE98093.1"/>
    <property type="molecule type" value="Genomic_DNA"/>
</dbReference>
<accession>A0A919MWQ9</accession>
<proteinExistence type="predicted"/>
<dbReference type="Proteomes" id="UP000636960">
    <property type="component" value="Unassembled WGS sequence"/>
</dbReference>
<name>A0A919MWQ9_9ACTN</name>
<protein>
    <recommendedName>
        <fullName evidence="1">DUF397 domain-containing protein</fullName>
    </recommendedName>
</protein>
<gene>
    <name evidence="2" type="ORF">Ari01nite_55580</name>
</gene>
<comment type="caution">
    <text evidence="2">The sequence shown here is derived from an EMBL/GenBank/DDBJ whole genome shotgun (WGS) entry which is preliminary data.</text>
</comment>
<keyword evidence="3" id="KW-1185">Reference proteome</keyword>